<accession>A0ACC3NN73</accession>
<keyword evidence="2" id="KW-1185">Reference proteome</keyword>
<dbReference type="Proteomes" id="UP001281147">
    <property type="component" value="Unassembled WGS sequence"/>
</dbReference>
<sequence>MAHKDKTALVTGAAGGLGRAIAEEFLRQGANVIICDINKDLISDFKEKVSAAYPECTLVLDCNITDDAAIDDMFEQGEKKFGQIDYVVNNAGIMDRFDPAGEVERETWDRVIALNLTAPTFVTKRAVNLMIKHEIKGSIVNICSIAGIRGFTSGAAYTASKHGLLGLTKNTAAFYGLKNGIRCNAIMAGGMQTNIAAAFQKSGINMEGLGIMRKTFPEDAFAYVEIEKVAKLVLYLCSEEGSIVNGATWTADGGSTAN</sequence>
<comment type="caution">
    <text evidence="1">The sequence shown here is derived from an EMBL/GenBank/DDBJ whole genome shotgun (WGS) entry which is preliminary data.</text>
</comment>
<reference evidence="1" key="1">
    <citation type="submission" date="2023-07" db="EMBL/GenBank/DDBJ databases">
        <title>Black Yeasts Isolated from many extreme environments.</title>
        <authorList>
            <person name="Coleine C."/>
            <person name="Stajich J.E."/>
            <person name="Selbmann L."/>
        </authorList>
    </citation>
    <scope>NUCLEOTIDE SEQUENCE</scope>
    <source>
        <strain evidence="1">CCFEE 5714</strain>
    </source>
</reference>
<gene>
    <name evidence="1" type="ORF">LTR37_003906</name>
</gene>
<name>A0ACC3NN73_9PEZI</name>
<organism evidence="1 2">
    <name type="scientific">Vermiconidia calcicola</name>
    <dbReference type="NCBI Taxonomy" id="1690605"/>
    <lineage>
        <taxon>Eukaryota</taxon>
        <taxon>Fungi</taxon>
        <taxon>Dikarya</taxon>
        <taxon>Ascomycota</taxon>
        <taxon>Pezizomycotina</taxon>
        <taxon>Dothideomycetes</taxon>
        <taxon>Dothideomycetidae</taxon>
        <taxon>Mycosphaerellales</taxon>
        <taxon>Extremaceae</taxon>
        <taxon>Vermiconidia</taxon>
    </lineage>
</organism>
<proteinExistence type="predicted"/>
<evidence type="ECO:0000313" key="1">
    <source>
        <dbReference type="EMBL" id="KAK3720083.1"/>
    </source>
</evidence>
<protein>
    <submittedName>
        <fullName evidence="1">Uncharacterized protein</fullName>
    </submittedName>
</protein>
<evidence type="ECO:0000313" key="2">
    <source>
        <dbReference type="Proteomes" id="UP001281147"/>
    </source>
</evidence>
<dbReference type="EMBL" id="JAUTXU010000023">
    <property type="protein sequence ID" value="KAK3720083.1"/>
    <property type="molecule type" value="Genomic_DNA"/>
</dbReference>